<evidence type="ECO:0008006" key="3">
    <source>
        <dbReference type="Google" id="ProtNLM"/>
    </source>
</evidence>
<evidence type="ECO:0000313" key="2">
    <source>
        <dbReference type="Proteomes" id="UP000249542"/>
    </source>
</evidence>
<name>A0A2W7I6D0_9FLAO</name>
<comment type="caution">
    <text evidence="1">The sequence shown here is derived from an EMBL/GenBank/DDBJ whole genome shotgun (WGS) entry which is preliminary data.</text>
</comment>
<dbReference type="AlphaFoldDB" id="A0A2W7I6D0"/>
<keyword evidence="2" id="KW-1185">Reference proteome</keyword>
<reference evidence="1 2" key="1">
    <citation type="submission" date="2018-06" db="EMBL/GenBank/DDBJ databases">
        <title>Genomic Encyclopedia of Archaeal and Bacterial Type Strains, Phase II (KMG-II): from individual species to whole genera.</title>
        <authorList>
            <person name="Goeker M."/>
        </authorList>
    </citation>
    <scope>NUCLEOTIDE SEQUENCE [LARGE SCALE GENOMIC DNA]</scope>
    <source>
        <strain evidence="1 2">DSM 15361</strain>
    </source>
</reference>
<protein>
    <recommendedName>
        <fullName evidence="3">Lipocalin-like protein</fullName>
    </recommendedName>
</protein>
<proteinExistence type="predicted"/>
<sequence>MRNLFLILSISFLLISCNSTPDLSQIDQLNGYWEISKVKEKNGNEKKFSFNENVDYFYLENLKGFRQKMQPQFDGSYKTNGAKEKVSVKEENDSIFIYYETSQDQWKEYLIRLTEEELVVKNESGITYTYKNFKGYITDGEK</sequence>
<accession>A0A2W7I6D0</accession>
<dbReference type="EMBL" id="QKYV01000004">
    <property type="protein sequence ID" value="PZW40695.1"/>
    <property type="molecule type" value="Genomic_DNA"/>
</dbReference>
<evidence type="ECO:0000313" key="1">
    <source>
        <dbReference type="EMBL" id="PZW40695.1"/>
    </source>
</evidence>
<dbReference type="Proteomes" id="UP000249542">
    <property type="component" value="Unassembled WGS sequence"/>
</dbReference>
<dbReference type="RefSeq" id="WP_111541059.1">
    <property type="nucleotide sequence ID" value="NZ_QKYV01000004.1"/>
</dbReference>
<gene>
    <name evidence="1" type="ORF">LX95_01763</name>
</gene>
<organism evidence="1 2">
    <name type="scientific">Mesonia algae</name>
    <dbReference type="NCBI Taxonomy" id="213248"/>
    <lineage>
        <taxon>Bacteria</taxon>
        <taxon>Pseudomonadati</taxon>
        <taxon>Bacteroidota</taxon>
        <taxon>Flavobacteriia</taxon>
        <taxon>Flavobacteriales</taxon>
        <taxon>Flavobacteriaceae</taxon>
        <taxon>Mesonia</taxon>
    </lineage>
</organism>
<dbReference type="PROSITE" id="PS51257">
    <property type="entry name" value="PROKAR_LIPOPROTEIN"/>
    <property type="match status" value="1"/>
</dbReference>